<evidence type="ECO:0000313" key="5">
    <source>
        <dbReference type="Proteomes" id="UP001204142"/>
    </source>
</evidence>
<dbReference type="CDD" id="cd02588">
    <property type="entry name" value="HAD_L2-DEX"/>
    <property type="match status" value="1"/>
</dbReference>
<dbReference type="PRINTS" id="PR00413">
    <property type="entry name" value="HADHALOGNASE"/>
</dbReference>
<dbReference type="Proteomes" id="UP001204142">
    <property type="component" value="Unassembled WGS sequence"/>
</dbReference>
<proteinExistence type="inferred from homology"/>
<comment type="function">
    <text evidence="3">Catalyzes the hydrolytic dehalogenation of small (S)-2-haloalkanoic acids to yield the corresponding (R)-2-hydroxyalkanoic acids.</text>
</comment>
<keyword evidence="5" id="KW-1185">Reference proteome</keyword>
<dbReference type="SFLD" id="SFLDS00003">
    <property type="entry name" value="Haloacid_Dehalogenase"/>
    <property type="match status" value="1"/>
</dbReference>
<comment type="similarity">
    <text evidence="1 3">Belongs to the HAD-like hydrolase superfamily. S-2-haloalkanoic acid dehalogenase family.</text>
</comment>
<accession>A0ABT1WGZ7</accession>
<organism evidence="4 5">
    <name type="scientific">Limnobacter humi</name>
    <dbReference type="NCBI Taxonomy" id="1778671"/>
    <lineage>
        <taxon>Bacteria</taxon>
        <taxon>Pseudomonadati</taxon>
        <taxon>Pseudomonadota</taxon>
        <taxon>Betaproteobacteria</taxon>
        <taxon>Burkholderiales</taxon>
        <taxon>Burkholderiaceae</taxon>
        <taxon>Limnobacter</taxon>
    </lineage>
</organism>
<dbReference type="SFLD" id="SFLDG01135">
    <property type="entry name" value="C1.5.6:_HAD__Beta-PGM__Phospha"/>
    <property type="match status" value="1"/>
</dbReference>
<dbReference type="SFLD" id="SFLDG01129">
    <property type="entry name" value="C1.5:_HAD__Beta-PGM__Phosphata"/>
    <property type="match status" value="1"/>
</dbReference>
<dbReference type="Pfam" id="PF00702">
    <property type="entry name" value="Hydrolase"/>
    <property type="match status" value="1"/>
</dbReference>
<dbReference type="SUPFAM" id="SSF56784">
    <property type="entry name" value="HAD-like"/>
    <property type="match status" value="1"/>
</dbReference>
<dbReference type="EMBL" id="JANIGO010000003">
    <property type="protein sequence ID" value="MCQ8896788.1"/>
    <property type="molecule type" value="Genomic_DNA"/>
</dbReference>
<dbReference type="InterPro" id="IPR006328">
    <property type="entry name" value="2-HAD"/>
</dbReference>
<dbReference type="InterPro" id="IPR051540">
    <property type="entry name" value="S-2-haloacid_dehalogenase"/>
</dbReference>
<comment type="caution">
    <text evidence="4">The sequence shown here is derived from an EMBL/GenBank/DDBJ whole genome shotgun (WGS) entry which is preliminary data.</text>
</comment>
<protein>
    <recommendedName>
        <fullName evidence="3">(S)-2-haloacid dehalogenase</fullName>
        <ecNumber evidence="3">3.8.1.2</ecNumber>
    </recommendedName>
    <alternativeName>
        <fullName evidence="3">2-haloalkanoic acid dehalogenase</fullName>
    </alternativeName>
    <alternativeName>
        <fullName evidence="3">Halocarboxylic acid halidohydrolase</fullName>
    </alternativeName>
    <alternativeName>
        <fullName evidence="3">L-2-haloacid dehalogenase</fullName>
    </alternativeName>
</protein>
<sequence>MNTIQGLVFDAYGTLLDVYSIGRLAEQLYPGSGAALGNLWRDKQIEYSRLVSLSDPQPQGSRHYASFWALTEAALRYSLERLQLDGRDTLVQQLMNQYARLDAFPECQAVLRTLSKADLPMAVLSNGSPDMLQSALDHAGLSPHMHHLISVDGVRQFKTHPAAYALACSTLNLPKENLLFVSSNGWDVMGAGWFGFSTCWINRAGLPFETIGPRPTLMGQDLSVVLSAI</sequence>
<dbReference type="InterPro" id="IPR023214">
    <property type="entry name" value="HAD_sf"/>
</dbReference>
<evidence type="ECO:0000256" key="3">
    <source>
        <dbReference type="RuleBase" id="RU368077"/>
    </source>
</evidence>
<dbReference type="SFLD" id="SFLDF00045">
    <property type="entry name" value="2-haloacid_dehalogenase"/>
    <property type="match status" value="1"/>
</dbReference>
<dbReference type="NCBIfam" id="TIGR01428">
    <property type="entry name" value="HAD_type_II"/>
    <property type="match status" value="1"/>
</dbReference>
<dbReference type="Gene3D" id="3.40.50.1000">
    <property type="entry name" value="HAD superfamily/HAD-like"/>
    <property type="match status" value="1"/>
</dbReference>
<dbReference type="PANTHER" id="PTHR43316">
    <property type="entry name" value="HYDROLASE, HALOACID DELAHOGENASE-RELATED"/>
    <property type="match status" value="1"/>
</dbReference>
<name>A0ABT1WGZ7_9BURK</name>
<dbReference type="RefSeq" id="WP_256764581.1">
    <property type="nucleotide sequence ID" value="NZ_JANIGO010000003.1"/>
</dbReference>
<dbReference type="NCBIfam" id="TIGR01493">
    <property type="entry name" value="HAD-SF-IA-v2"/>
    <property type="match status" value="1"/>
</dbReference>
<reference evidence="4 5" key="1">
    <citation type="submission" date="2022-07" db="EMBL/GenBank/DDBJ databases">
        <authorList>
            <person name="Xamxidin M."/>
            <person name="Wu M."/>
        </authorList>
    </citation>
    <scope>NUCLEOTIDE SEQUENCE [LARGE SCALE GENOMIC DNA]</scope>
    <source>
        <strain evidence="4 5">NBRC 111650</strain>
    </source>
</reference>
<dbReference type="PANTHER" id="PTHR43316:SF3">
    <property type="entry name" value="HALOACID DEHALOGENASE, TYPE II (AFU_ORTHOLOGUE AFUA_2G07750)-RELATED"/>
    <property type="match status" value="1"/>
</dbReference>
<dbReference type="InterPro" id="IPR023198">
    <property type="entry name" value="PGP-like_dom2"/>
</dbReference>
<keyword evidence="2 3" id="KW-0378">Hydrolase</keyword>
<dbReference type="InterPro" id="IPR006439">
    <property type="entry name" value="HAD-SF_hydro_IA"/>
</dbReference>
<gene>
    <name evidence="4" type="ORF">NQT62_10125</name>
</gene>
<dbReference type="Gene3D" id="1.10.150.240">
    <property type="entry name" value="Putative phosphatase, domain 2"/>
    <property type="match status" value="1"/>
</dbReference>
<dbReference type="EC" id="3.8.1.2" evidence="3"/>
<dbReference type="InterPro" id="IPR036412">
    <property type="entry name" value="HAD-like_sf"/>
</dbReference>
<comment type="catalytic activity">
    <reaction evidence="3">
        <text>an (S)-2-haloacid + H2O = a (2R)-2-hydroxycarboxylate + a halide anion + H(+)</text>
        <dbReference type="Rhea" id="RHEA:11192"/>
        <dbReference type="ChEBI" id="CHEBI:15377"/>
        <dbReference type="ChEBI" id="CHEBI:15378"/>
        <dbReference type="ChEBI" id="CHEBI:16042"/>
        <dbReference type="ChEBI" id="CHEBI:58314"/>
        <dbReference type="ChEBI" id="CHEBI:137405"/>
        <dbReference type="EC" id="3.8.1.2"/>
    </reaction>
</comment>
<evidence type="ECO:0000256" key="2">
    <source>
        <dbReference type="ARBA" id="ARBA00022801"/>
    </source>
</evidence>
<evidence type="ECO:0000313" key="4">
    <source>
        <dbReference type="EMBL" id="MCQ8896788.1"/>
    </source>
</evidence>
<evidence type="ECO:0000256" key="1">
    <source>
        <dbReference type="ARBA" id="ARBA00008106"/>
    </source>
</evidence>